<proteinExistence type="predicted"/>
<name>A0A0C2X5F0_AMAMK</name>
<organism evidence="2 3">
    <name type="scientific">Amanita muscaria (strain Koide BX008)</name>
    <dbReference type="NCBI Taxonomy" id="946122"/>
    <lineage>
        <taxon>Eukaryota</taxon>
        <taxon>Fungi</taxon>
        <taxon>Dikarya</taxon>
        <taxon>Basidiomycota</taxon>
        <taxon>Agaricomycotina</taxon>
        <taxon>Agaricomycetes</taxon>
        <taxon>Agaricomycetidae</taxon>
        <taxon>Agaricales</taxon>
        <taxon>Pluteineae</taxon>
        <taxon>Amanitaceae</taxon>
        <taxon>Amanita</taxon>
    </lineage>
</organism>
<dbReference type="OrthoDB" id="2751409at2759"/>
<keyword evidence="3" id="KW-1185">Reference proteome</keyword>
<gene>
    <name evidence="2" type="ORF">M378DRAFT_648534</name>
</gene>
<evidence type="ECO:0000256" key="1">
    <source>
        <dbReference type="SAM" id="MobiDB-lite"/>
    </source>
</evidence>
<reference evidence="2 3" key="1">
    <citation type="submission" date="2014-04" db="EMBL/GenBank/DDBJ databases">
        <title>Evolutionary Origins and Diversification of the Mycorrhizal Mutualists.</title>
        <authorList>
            <consortium name="DOE Joint Genome Institute"/>
            <consortium name="Mycorrhizal Genomics Consortium"/>
            <person name="Kohler A."/>
            <person name="Kuo A."/>
            <person name="Nagy L.G."/>
            <person name="Floudas D."/>
            <person name="Copeland A."/>
            <person name="Barry K.W."/>
            <person name="Cichocki N."/>
            <person name="Veneault-Fourrey C."/>
            <person name="LaButti K."/>
            <person name="Lindquist E.A."/>
            <person name="Lipzen A."/>
            <person name="Lundell T."/>
            <person name="Morin E."/>
            <person name="Murat C."/>
            <person name="Riley R."/>
            <person name="Ohm R."/>
            <person name="Sun H."/>
            <person name="Tunlid A."/>
            <person name="Henrissat B."/>
            <person name="Grigoriev I.V."/>
            <person name="Hibbett D.S."/>
            <person name="Martin F."/>
        </authorList>
    </citation>
    <scope>NUCLEOTIDE SEQUENCE [LARGE SCALE GENOMIC DNA]</scope>
    <source>
        <strain evidence="2 3">Koide BX008</strain>
    </source>
</reference>
<dbReference type="Proteomes" id="UP000054549">
    <property type="component" value="Unassembled WGS sequence"/>
</dbReference>
<evidence type="ECO:0000313" key="3">
    <source>
        <dbReference type="Proteomes" id="UP000054549"/>
    </source>
</evidence>
<evidence type="ECO:0008006" key="4">
    <source>
        <dbReference type="Google" id="ProtNLM"/>
    </source>
</evidence>
<dbReference type="STRING" id="946122.A0A0C2X5F0"/>
<sequence>MLKCRLVNKEFNDIIQSSTLLQYFLACKAAGVIDNPRSPLSYGERLEALLKREDAWRTLKPVFETTIKVNHQPHAIYSLTEGAYFLDDDNQKDMHYCHLPSSPQDNPQWVTIPHHGPGEGSPGIFVNFAIAVYEHDLIINLISSDIGNQTDVHRHSLDLVLLKFSTGEYHPLARHPRIHVQRSLSARPETILEVVGDNLALIINDRSMFTAKLFVFDWKTGHERLQHETTENAYSDLVFVSPEILLVPNLILSHFEVWHLPPSHPHPKPPIQILSLKIPTVSPDYSLFDVSCRGAPNPFLHSMPYLPPRPFISSPENSIIIANLHFESLQGYRNSSYTLIMHRRALLQTIQRCTSSSLVEQQTDLPNWLANEDTVHEIADPDNKSVRFRAQSTLVSMIPHPRSSPRTRGFPTSQYDFFQVHWAEWGPPISRWFRVNKTQAEWIMNVTGQRYAFSVPNPGDRRKWKVSVADFNSYNFRKNADMMAQREGEGNNGGSNNEERTEEAAEEELERFDHKGVFSEEVHMGFKCVIYHAPDEYDFDGVLMDEERLLGVKVSTRKTALKYFP</sequence>
<dbReference type="EMBL" id="KN818254">
    <property type="protein sequence ID" value="KIL63953.1"/>
    <property type="molecule type" value="Genomic_DNA"/>
</dbReference>
<protein>
    <recommendedName>
        <fullName evidence="4">F-box domain-containing protein</fullName>
    </recommendedName>
</protein>
<dbReference type="AlphaFoldDB" id="A0A0C2X5F0"/>
<dbReference type="InParanoid" id="A0A0C2X5F0"/>
<accession>A0A0C2X5F0</accession>
<evidence type="ECO:0000313" key="2">
    <source>
        <dbReference type="EMBL" id="KIL63953.1"/>
    </source>
</evidence>
<dbReference type="HOGENOM" id="CLU_007279_0_0_1"/>
<feature type="region of interest" description="Disordered" evidence="1">
    <location>
        <begin position="484"/>
        <end position="509"/>
    </location>
</feature>